<dbReference type="Pfam" id="PF13211">
    <property type="entry name" value="DUF4019"/>
    <property type="match status" value="1"/>
</dbReference>
<keyword evidence="4" id="KW-1185">Reference proteome</keyword>
<dbReference type="Proteomes" id="UP000298681">
    <property type="component" value="Unassembled WGS sequence"/>
</dbReference>
<proteinExistence type="predicted"/>
<evidence type="ECO:0000256" key="1">
    <source>
        <dbReference type="SAM" id="MobiDB-lite"/>
    </source>
</evidence>
<dbReference type="AlphaFoldDB" id="A0A4Z1RBD9"/>
<dbReference type="EMBL" id="SPUH01000001">
    <property type="protein sequence ID" value="TKS53483.1"/>
    <property type="molecule type" value="Genomic_DNA"/>
</dbReference>
<evidence type="ECO:0000313" key="3">
    <source>
        <dbReference type="EMBL" id="TKS53483.1"/>
    </source>
</evidence>
<dbReference type="InterPro" id="IPR025091">
    <property type="entry name" value="DUF4019"/>
</dbReference>
<sequence length="182" mass="20010">MRQQTKSTRVTLAAAVALLVAGSAFAQQPQAQPQPQPRPRPAAQAAPQAQLTPEQQAQLARQDAEITQAAQQIVQMIDGNRTGEVWDMATVRVKSMIPRETFVQEVANDRARVGAATQRGQAVVTRSQFQAGGQVPEGLYLNVVFPTRFANTPEAVRELVSFRLDEDRTWRVSGYSVRANDQ</sequence>
<evidence type="ECO:0000256" key="2">
    <source>
        <dbReference type="SAM" id="SignalP"/>
    </source>
</evidence>
<gene>
    <name evidence="3" type="ORF">E4582_00955</name>
</gene>
<comment type="caution">
    <text evidence="3">The sequence shown here is derived from an EMBL/GenBank/DDBJ whole genome shotgun (WGS) entry which is preliminary data.</text>
</comment>
<feature type="chain" id="PRO_5021363526" evidence="2">
    <location>
        <begin position="27"/>
        <end position="182"/>
    </location>
</feature>
<name>A0A4Z1RBD9_9GAMM</name>
<evidence type="ECO:0000313" key="4">
    <source>
        <dbReference type="Proteomes" id="UP000298681"/>
    </source>
</evidence>
<keyword evidence="2" id="KW-0732">Signal</keyword>
<organism evidence="3 4">
    <name type="scientific">Luteimonas yindakuii</name>
    <dbReference type="NCBI Taxonomy" id="2565782"/>
    <lineage>
        <taxon>Bacteria</taxon>
        <taxon>Pseudomonadati</taxon>
        <taxon>Pseudomonadota</taxon>
        <taxon>Gammaproteobacteria</taxon>
        <taxon>Lysobacterales</taxon>
        <taxon>Lysobacteraceae</taxon>
        <taxon>Luteimonas</taxon>
    </lineage>
</organism>
<feature type="signal peptide" evidence="2">
    <location>
        <begin position="1"/>
        <end position="26"/>
    </location>
</feature>
<dbReference type="RefSeq" id="WP_134672869.1">
    <property type="nucleotide sequence ID" value="NZ_SPUH01000001.1"/>
</dbReference>
<feature type="region of interest" description="Disordered" evidence="1">
    <location>
        <begin position="26"/>
        <end position="57"/>
    </location>
</feature>
<feature type="compositionally biased region" description="Low complexity" evidence="1">
    <location>
        <begin position="41"/>
        <end position="57"/>
    </location>
</feature>
<accession>A0A4Z1RBD9</accession>
<reference evidence="3 4" key="1">
    <citation type="submission" date="2019-01" db="EMBL/GenBank/DDBJ databases">
        <authorList>
            <person name="Zhang S."/>
        </authorList>
    </citation>
    <scope>NUCLEOTIDE SEQUENCE [LARGE SCALE GENOMIC DNA]</scope>
    <source>
        <strain evidence="3 4">1626</strain>
    </source>
</reference>
<protein>
    <submittedName>
        <fullName evidence="3">DUF4019 domain-containing protein</fullName>
    </submittedName>
</protein>